<reference evidence="1 2" key="1">
    <citation type="submission" date="2018-01" db="EMBL/GenBank/DDBJ databases">
        <authorList>
            <person name="Gaut B.S."/>
            <person name="Morton B.R."/>
            <person name="Clegg M.T."/>
            <person name="Duvall M.R."/>
        </authorList>
    </citation>
    <scope>NUCLEOTIDE SEQUENCE [LARGE SCALE GENOMIC DNA]</scope>
    <source>
        <strain evidence="1">GP69</strain>
    </source>
</reference>
<dbReference type="EMBL" id="OFSM01000007">
    <property type="protein sequence ID" value="SOY28863.1"/>
    <property type="molecule type" value="Genomic_DNA"/>
</dbReference>
<name>A0A2K4ZEH2_9FIRM</name>
<keyword evidence="2" id="KW-1185">Reference proteome</keyword>
<dbReference type="RefSeq" id="WP_172455019.1">
    <property type="nucleotide sequence ID" value="NZ_CANRXC010000014.1"/>
</dbReference>
<sequence length="164" mass="18329">MIFSGCMGLGMWYRYQLTGRIKALQELQNILELLAGEIRYGRATLPECCGHAARYLSAPFDRAFARIGDRMAENTGISFGTVFREETEGILAMLPLKAEDRENFLRFTAKTGFSDGQMQLRTIEQSMELLHATEERQAGENTERCRMAVGLGAMGGLLLILILV</sequence>
<dbReference type="AlphaFoldDB" id="A0A2K4ZEH2"/>
<proteinExistence type="predicted"/>
<evidence type="ECO:0000313" key="2">
    <source>
        <dbReference type="Proteomes" id="UP000236311"/>
    </source>
</evidence>
<organism evidence="1 2">
    <name type="scientific">Acetatifactor muris</name>
    <dbReference type="NCBI Taxonomy" id="879566"/>
    <lineage>
        <taxon>Bacteria</taxon>
        <taxon>Bacillati</taxon>
        <taxon>Bacillota</taxon>
        <taxon>Clostridia</taxon>
        <taxon>Lachnospirales</taxon>
        <taxon>Lachnospiraceae</taxon>
        <taxon>Acetatifactor</taxon>
    </lineage>
</organism>
<dbReference type="Proteomes" id="UP000236311">
    <property type="component" value="Unassembled WGS sequence"/>
</dbReference>
<dbReference type="InterPro" id="IPR014198">
    <property type="entry name" value="Spore_III_AB"/>
</dbReference>
<evidence type="ECO:0000313" key="1">
    <source>
        <dbReference type="EMBL" id="SOY28863.1"/>
    </source>
</evidence>
<gene>
    <name evidence="1" type="ORF">AMURIS_01577</name>
</gene>
<protein>
    <submittedName>
        <fullName evidence="1">Stage III sporulation protein SpoAB</fullName>
    </submittedName>
</protein>
<accession>A0A2K4ZEH2</accession>
<dbReference type="Pfam" id="PF09548">
    <property type="entry name" value="Spore_III_AB"/>
    <property type="match status" value="1"/>
</dbReference>